<evidence type="ECO:0000313" key="2">
    <source>
        <dbReference type="EMBL" id="OBZ84586.1"/>
    </source>
</evidence>
<gene>
    <name evidence="2" type="ORF">A0J61_07364</name>
</gene>
<feature type="region of interest" description="Disordered" evidence="1">
    <location>
        <begin position="40"/>
        <end position="63"/>
    </location>
</feature>
<comment type="caution">
    <text evidence="2">The sequence shown here is derived from an EMBL/GenBank/DDBJ whole genome shotgun (WGS) entry which is preliminary data.</text>
</comment>
<dbReference type="OrthoDB" id="2246002at2759"/>
<reference evidence="2 3" key="1">
    <citation type="submission" date="2016-03" db="EMBL/GenBank/DDBJ databases">
        <title>Choanephora cucurbitarum.</title>
        <authorList>
            <person name="Min B."/>
            <person name="Park H."/>
            <person name="Park J.-H."/>
            <person name="Shin H.-D."/>
            <person name="Choi I.-G."/>
        </authorList>
    </citation>
    <scope>NUCLEOTIDE SEQUENCE [LARGE SCALE GENOMIC DNA]</scope>
    <source>
        <strain evidence="2 3">KUS-F28377</strain>
    </source>
</reference>
<name>A0A1C7N7I5_9FUNG</name>
<dbReference type="InParanoid" id="A0A1C7N7I5"/>
<feature type="region of interest" description="Disordered" evidence="1">
    <location>
        <begin position="85"/>
        <end position="109"/>
    </location>
</feature>
<dbReference type="AlphaFoldDB" id="A0A1C7N7I5"/>
<dbReference type="EMBL" id="LUGH01000492">
    <property type="protein sequence ID" value="OBZ84586.1"/>
    <property type="molecule type" value="Genomic_DNA"/>
</dbReference>
<proteinExistence type="predicted"/>
<evidence type="ECO:0000313" key="3">
    <source>
        <dbReference type="Proteomes" id="UP000093000"/>
    </source>
</evidence>
<evidence type="ECO:0000256" key="1">
    <source>
        <dbReference type="SAM" id="MobiDB-lite"/>
    </source>
</evidence>
<feature type="compositionally biased region" description="Basic and acidic residues" evidence="1">
    <location>
        <begin position="40"/>
        <end position="56"/>
    </location>
</feature>
<keyword evidence="3" id="KW-1185">Reference proteome</keyword>
<organism evidence="2 3">
    <name type="scientific">Choanephora cucurbitarum</name>
    <dbReference type="NCBI Taxonomy" id="101091"/>
    <lineage>
        <taxon>Eukaryota</taxon>
        <taxon>Fungi</taxon>
        <taxon>Fungi incertae sedis</taxon>
        <taxon>Mucoromycota</taxon>
        <taxon>Mucoromycotina</taxon>
        <taxon>Mucoromycetes</taxon>
        <taxon>Mucorales</taxon>
        <taxon>Mucorineae</taxon>
        <taxon>Choanephoraceae</taxon>
        <taxon>Choanephoroideae</taxon>
        <taxon>Choanephora</taxon>
    </lineage>
</organism>
<sequence length="109" mass="12932">MGLIEKLKNSYDYRKVDKYTKRRVSQSQFQSQDRRYYETAYRDGDYLDPEDMRTGRYDPNAPTSTRLAYKQSRWSFTDLLSKNNTQKKPMTITSSQIRTSESYTLSGRA</sequence>
<protein>
    <submittedName>
        <fullName evidence="2">Uncharacterized protein</fullName>
    </submittedName>
</protein>
<accession>A0A1C7N7I5</accession>
<dbReference type="Proteomes" id="UP000093000">
    <property type="component" value="Unassembled WGS sequence"/>
</dbReference>